<dbReference type="Proteomes" id="UP000460881">
    <property type="component" value="Unassembled WGS sequence"/>
</dbReference>
<proteinExistence type="predicted"/>
<gene>
    <name evidence="2" type="ORF">GBB63_01385</name>
    <name evidence="1" type="ORF">GBB73_01420</name>
</gene>
<accession>A0A833IMV0</accession>
<protein>
    <submittedName>
        <fullName evidence="1">Uncharacterized protein</fullName>
    </submittedName>
</protein>
<sequence length="124" mass="13731">VTWLRALVSNRGLFCLATENRTQDTGHVSISGPQPICAKSRALSRKHRGGLSCLFASRHDVYRGAGIAGIRDIYAKVMLDEIDESDQPDGDLFRKGDAEIQGPRGWSFWFWIGALGCGCRVRHV</sequence>
<name>A0A833IMV0_BIFLN</name>
<dbReference type="AlphaFoldDB" id="A0A833IMV0"/>
<reference evidence="3 4" key="1">
    <citation type="journal article" date="2019" name="Nat. Med.">
        <title>A library of human gut bacterial isolates paired with longitudinal multiomics data enables mechanistic microbiome research.</title>
        <authorList>
            <person name="Poyet M."/>
            <person name="Groussin M."/>
            <person name="Gibbons S.M."/>
            <person name="Avila-Pacheco J."/>
            <person name="Jiang X."/>
            <person name="Kearney S.M."/>
            <person name="Perrotta A.R."/>
            <person name="Berdy B."/>
            <person name="Zhao S."/>
            <person name="Lieberman T.D."/>
            <person name="Swanson P.K."/>
            <person name="Smith M."/>
            <person name="Roesemann S."/>
            <person name="Alexander J.E."/>
            <person name="Rich S.A."/>
            <person name="Livny J."/>
            <person name="Vlamakis H."/>
            <person name="Clish C."/>
            <person name="Bullock K."/>
            <person name="Deik A."/>
            <person name="Scott J."/>
            <person name="Pierce K.A."/>
            <person name="Xavier R.J."/>
            <person name="Alm E.J."/>
        </authorList>
    </citation>
    <scope>NUCLEOTIDE SEQUENCE [LARGE SCALE GENOMIC DNA]</scope>
    <source>
        <strain evidence="2 4">BIOML-A55</strain>
        <strain evidence="1 3">BIOML-A65</strain>
    </source>
</reference>
<dbReference type="EMBL" id="WDRM01000002">
    <property type="protein sequence ID" value="KAB7340187.1"/>
    <property type="molecule type" value="Genomic_DNA"/>
</dbReference>
<evidence type="ECO:0000313" key="1">
    <source>
        <dbReference type="EMBL" id="KAB7340187.1"/>
    </source>
</evidence>
<evidence type="ECO:0000313" key="2">
    <source>
        <dbReference type="EMBL" id="KAB7360984.1"/>
    </source>
</evidence>
<evidence type="ECO:0000313" key="4">
    <source>
        <dbReference type="Proteomes" id="UP000460881"/>
    </source>
</evidence>
<feature type="non-terminal residue" evidence="1">
    <location>
        <position position="1"/>
    </location>
</feature>
<organism evidence="1 3">
    <name type="scientific">Bifidobacterium longum</name>
    <dbReference type="NCBI Taxonomy" id="216816"/>
    <lineage>
        <taxon>Bacteria</taxon>
        <taxon>Bacillati</taxon>
        <taxon>Actinomycetota</taxon>
        <taxon>Actinomycetes</taxon>
        <taxon>Bifidobacteriales</taxon>
        <taxon>Bifidobacteriaceae</taxon>
        <taxon>Bifidobacterium</taxon>
    </lineage>
</organism>
<comment type="caution">
    <text evidence="1">The sequence shown here is derived from an EMBL/GenBank/DDBJ whole genome shotgun (WGS) entry which is preliminary data.</text>
</comment>
<dbReference type="Proteomes" id="UP000430971">
    <property type="component" value="Unassembled WGS sequence"/>
</dbReference>
<dbReference type="EMBL" id="WDRC01000002">
    <property type="protein sequence ID" value="KAB7360984.1"/>
    <property type="molecule type" value="Genomic_DNA"/>
</dbReference>
<evidence type="ECO:0000313" key="3">
    <source>
        <dbReference type="Proteomes" id="UP000430971"/>
    </source>
</evidence>